<dbReference type="InterPro" id="IPR054547">
    <property type="entry name" value="NNH1"/>
</dbReference>
<dbReference type="Gene3D" id="3.40.50.300">
    <property type="entry name" value="P-loop containing nucleotide triphosphate hydrolases"/>
    <property type="match status" value="1"/>
</dbReference>
<comment type="caution">
    <text evidence="4">The sequence shown here is derived from an EMBL/GenBank/DDBJ whole genome shotgun (WGS) entry which is preliminary data.</text>
</comment>
<dbReference type="SUPFAM" id="SSF52058">
    <property type="entry name" value="L domain-like"/>
    <property type="match status" value="1"/>
</dbReference>
<evidence type="ECO:0000256" key="2">
    <source>
        <dbReference type="ARBA" id="ARBA00022840"/>
    </source>
</evidence>
<evidence type="ECO:0000313" key="5">
    <source>
        <dbReference type="Proteomes" id="UP000471293"/>
    </source>
</evidence>
<dbReference type="GO" id="GO:0005524">
    <property type="term" value="F:ATP binding"/>
    <property type="evidence" value="ECO:0007669"/>
    <property type="project" value="UniProtKB-KW"/>
</dbReference>
<feature type="domain" description="NACHT" evidence="3">
    <location>
        <begin position="287"/>
        <end position="604"/>
    </location>
</feature>
<dbReference type="InterPro" id="IPR027417">
    <property type="entry name" value="P-loop_NTPase"/>
</dbReference>
<dbReference type="SUPFAM" id="SSF52540">
    <property type="entry name" value="P-loop containing nucleoside triphosphate hydrolases"/>
    <property type="match status" value="1"/>
</dbReference>
<evidence type="ECO:0000256" key="1">
    <source>
        <dbReference type="ARBA" id="ARBA00022741"/>
    </source>
</evidence>
<keyword evidence="1" id="KW-0547">Nucleotide-binding</keyword>
<protein>
    <submittedName>
        <fullName evidence="4">NACHT domain-containing protein</fullName>
    </submittedName>
</protein>
<evidence type="ECO:0000313" key="4">
    <source>
        <dbReference type="EMBL" id="NEA19362.1"/>
    </source>
</evidence>
<dbReference type="EMBL" id="JAAGLQ010000613">
    <property type="protein sequence ID" value="NEA19362.1"/>
    <property type="molecule type" value="Genomic_DNA"/>
</dbReference>
<dbReference type="RefSeq" id="WP_164348735.1">
    <property type="nucleotide sequence ID" value="NZ_JAAGLQ010000613.1"/>
</dbReference>
<evidence type="ECO:0000259" key="3">
    <source>
        <dbReference type="PROSITE" id="PS50837"/>
    </source>
</evidence>
<dbReference type="AlphaFoldDB" id="A0A6N9U9Q7"/>
<dbReference type="PANTHER" id="PTHR46844:SF1">
    <property type="entry name" value="SLR5058 PROTEIN"/>
    <property type="match status" value="1"/>
</dbReference>
<sequence>MEPTVLGSKLASGLIIPLVKKLFVTGGPGAGLVDRPVRLADLVSFRGEKRTLGDREVQRLAARLVRAALASPGELPFPSDEEAAVAGVLAARLLALGGLDMTDVQAVRLGHLVLAERLRRQAHRTSESAGSAAGSAGRALSGEGLSTDARYFLDSATEWACLHILEFFTQRSTFVARTLVEQTRGQAELIAKVDELITRVPRPDARDTAFERRYLPHVAERHNHLTMYGIDLRDTPDRWPLEVAYLTLEATTGQGLAQHTDWDVDAGEGSQGQAGRVPADETLEREPKVLLRGDAGSGKTTLVQWLAVNAAREGTLIPYVLPLRTLIRTGPLPAPAAFLRAAGCPLSPPDGWTERVLTARRALILVDGLDEVPAADRHATRDWLSTLVHTYPGNRWLLTTRPTAVRADWLAREGFSELSLVPMGRTEVATFVHRWHKAADAPEYEQRLLDSLRTKRDLSRLATNPLMCGLVCALHRERRGYLPTGRKELYDAAFTMLLTRRDRERGLGTVDGPELDEETRLELLQRLAYALVLSGRTEMTLSVAEGLLERALPSLAPAIGKAGATTVLRTLLLRSGVLRRPAEGVVDFVHRTFQDYLAARYAVEEGHIGVLTSHAEDSQWEDVIRMAVAHARPRERATVLSDLLAKDTPRLTLLALACIENAGTLDPSVRAEVESRAAQLIPPRTTEAARELAGAGGPLVLELLPGPESLTAEEARGVTVAASILGQEEPDGALAVLRRFRDHADLDVRRQLVGTWDRFDADEYTAEVLAHLNREDLFLRCETPSQLKALTRMRSWTKLEIRGPHHTEDIAAAVREPESVTALLINDNRLLKELNILRRFTSLDGLWLDGCPRTTGLDRLSQLPLSQLSLGTVADLSGLRSLSSLARLSLALELPDRALTEKLPTDAPLHFLFLGRHSTDSTGLRELSCWKTLRTLSLGPLTTELTAADWREVAALPQLIHLYLNAEILRELPASVGRMPELPGVEVLRVPNMDGTEHLAPLASRLPGLHTVVLRQRPGHHFPLSGFRALFPNAEVILEER</sequence>
<accession>A0A6N9U9Q7</accession>
<proteinExistence type="predicted"/>
<dbReference type="InterPro" id="IPR032675">
    <property type="entry name" value="LRR_dom_sf"/>
</dbReference>
<organism evidence="4 5">
    <name type="scientific">Streptomyces halstedii</name>
    <dbReference type="NCBI Taxonomy" id="1944"/>
    <lineage>
        <taxon>Bacteria</taxon>
        <taxon>Bacillati</taxon>
        <taxon>Actinomycetota</taxon>
        <taxon>Actinomycetes</taxon>
        <taxon>Kitasatosporales</taxon>
        <taxon>Streptomycetaceae</taxon>
        <taxon>Streptomyces</taxon>
    </lineage>
</organism>
<dbReference type="InterPro" id="IPR007111">
    <property type="entry name" value="NACHT_NTPase"/>
</dbReference>
<reference evidence="4 5" key="1">
    <citation type="submission" date="2020-01" db="EMBL/GenBank/DDBJ databases">
        <title>Insect and environment-associated Actinomycetes.</title>
        <authorList>
            <person name="Currrie C."/>
            <person name="Chevrette M."/>
            <person name="Carlson C."/>
            <person name="Stubbendieck R."/>
            <person name="Wendt-Pienkowski E."/>
        </authorList>
    </citation>
    <scope>NUCLEOTIDE SEQUENCE [LARGE SCALE GENOMIC DNA]</scope>
    <source>
        <strain evidence="4 5">SID11342</strain>
    </source>
</reference>
<dbReference type="Pfam" id="PF22733">
    <property type="entry name" value="NNH1"/>
    <property type="match status" value="1"/>
</dbReference>
<dbReference type="PANTHER" id="PTHR46844">
    <property type="entry name" value="SLR5058 PROTEIN"/>
    <property type="match status" value="1"/>
</dbReference>
<dbReference type="Gene3D" id="3.80.10.10">
    <property type="entry name" value="Ribonuclease Inhibitor"/>
    <property type="match status" value="1"/>
</dbReference>
<dbReference type="Proteomes" id="UP000471293">
    <property type="component" value="Unassembled WGS sequence"/>
</dbReference>
<keyword evidence="2" id="KW-0067">ATP-binding</keyword>
<gene>
    <name evidence="4" type="ORF">G3I29_28555</name>
</gene>
<name>A0A6N9U9Q7_STRHA</name>
<dbReference type="Pfam" id="PF05729">
    <property type="entry name" value="NACHT"/>
    <property type="match status" value="1"/>
</dbReference>
<dbReference type="PROSITE" id="PS50837">
    <property type="entry name" value="NACHT"/>
    <property type="match status" value="1"/>
</dbReference>